<protein>
    <recommendedName>
        <fullName evidence="3">DUF4380 domain-containing protein</fullName>
    </recommendedName>
</protein>
<organism evidence="1 2">
    <name type="scientific">Pontibacter saemangeumensis</name>
    <dbReference type="NCBI Taxonomy" id="1084525"/>
    <lineage>
        <taxon>Bacteria</taxon>
        <taxon>Pseudomonadati</taxon>
        <taxon>Bacteroidota</taxon>
        <taxon>Cytophagia</taxon>
        <taxon>Cytophagales</taxon>
        <taxon>Hymenobacteraceae</taxon>
        <taxon>Pontibacter</taxon>
    </lineage>
</organism>
<comment type="caution">
    <text evidence="1">The sequence shown here is derived from an EMBL/GenBank/DDBJ whole genome shotgun (WGS) entry which is preliminary data.</text>
</comment>
<evidence type="ECO:0008006" key="3">
    <source>
        <dbReference type="Google" id="ProtNLM"/>
    </source>
</evidence>
<sequence>MEKYFGVGSVFLAAVLIYGCSGQPATTTEEVNAPAALLQSRQDSTYQLTFAGLQVAVAPQKGGRITSLRMAGKELFAGIDTLSFGSTFWPSPQSAWGWPPPYLLDAAPYMATASGSTLRMVSQRDEKTGWQFEKEVSLLPEDTAVSITYTIHNTADTVQHVAPWQNSRVPTKGLVFFPKGQQAPVKGKNFRNISTQETDGVVWITLRPGMHSEGEKLVTDGAEGWLAYATDGLLLVMQFEDVAPQQQAPGEGDVEIYIGKSTLNFTELEPQGAYRALQPDGQLTWTVKWYVRELKDPQLMQPANPALVKLARQLVRERL</sequence>
<dbReference type="InterPro" id="IPR025488">
    <property type="entry name" value="DUF4380"/>
</dbReference>
<evidence type="ECO:0000313" key="1">
    <source>
        <dbReference type="EMBL" id="GAA4433905.1"/>
    </source>
</evidence>
<name>A0ABP8LSV7_9BACT</name>
<dbReference type="Proteomes" id="UP001500552">
    <property type="component" value="Unassembled WGS sequence"/>
</dbReference>
<accession>A0ABP8LSV7</accession>
<keyword evidence="2" id="KW-1185">Reference proteome</keyword>
<gene>
    <name evidence="1" type="ORF">GCM10023188_24160</name>
</gene>
<dbReference type="EMBL" id="BAABHC010000014">
    <property type="protein sequence ID" value="GAA4433905.1"/>
    <property type="molecule type" value="Genomic_DNA"/>
</dbReference>
<dbReference type="PROSITE" id="PS51257">
    <property type="entry name" value="PROKAR_LIPOPROTEIN"/>
    <property type="match status" value="1"/>
</dbReference>
<evidence type="ECO:0000313" key="2">
    <source>
        <dbReference type="Proteomes" id="UP001500552"/>
    </source>
</evidence>
<dbReference type="RefSeq" id="WP_345159359.1">
    <property type="nucleotide sequence ID" value="NZ_BAABHC010000014.1"/>
</dbReference>
<proteinExistence type="predicted"/>
<reference evidence="2" key="1">
    <citation type="journal article" date="2019" name="Int. J. Syst. Evol. Microbiol.">
        <title>The Global Catalogue of Microorganisms (GCM) 10K type strain sequencing project: providing services to taxonomists for standard genome sequencing and annotation.</title>
        <authorList>
            <consortium name="The Broad Institute Genomics Platform"/>
            <consortium name="The Broad Institute Genome Sequencing Center for Infectious Disease"/>
            <person name="Wu L."/>
            <person name="Ma J."/>
        </authorList>
    </citation>
    <scope>NUCLEOTIDE SEQUENCE [LARGE SCALE GENOMIC DNA]</scope>
    <source>
        <strain evidence="2">JCM 17926</strain>
    </source>
</reference>
<dbReference type="Pfam" id="PF14315">
    <property type="entry name" value="DUF4380"/>
    <property type="match status" value="1"/>
</dbReference>